<dbReference type="InterPro" id="IPR001347">
    <property type="entry name" value="SIS_dom"/>
</dbReference>
<dbReference type="PROSITE" id="PS51071">
    <property type="entry name" value="HTH_RPIR"/>
    <property type="match status" value="1"/>
</dbReference>
<dbReference type="GO" id="GO:0097367">
    <property type="term" value="F:carbohydrate derivative binding"/>
    <property type="evidence" value="ECO:0007669"/>
    <property type="project" value="InterPro"/>
</dbReference>
<dbReference type="STRING" id="307486.GCA_000807215_01097"/>
<dbReference type="Pfam" id="PF01418">
    <property type="entry name" value="HTH_6"/>
    <property type="match status" value="1"/>
</dbReference>
<keyword evidence="2" id="KW-0238">DNA-binding</keyword>
<dbReference type="PANTHER" id="PTHR30514:SF1">
    <property type="entry name" value="HTH-TYPE TRANSCRIPTIONAL REGULATOR HEXR-RELATED"/>
    <property type="match status" value="1"/>
</dbReference>
<evidence type="ECO:0000256" key="2">
    <source>
        <dbReference type="ARBA" id="ARBA00023125"/>
    </source>
</evidence>
<keyword evidence="4" id="KW-0804">Transcription</keyword>
<name>A0A554X9Y0_9BURK</name>
<dbReference type="InterPro" id="IPR000281">
    <property type="entry name" value="HTH_RpiR"/>
</dbReference>
<evidence type="ECO:0000256" key="1">
    <source>
        <dbReference type="ARBA" id="ARBA00023015"/>
    </source>
</evidence>
<dbReference type="PROSITE" id="PS00356">
    <property type="entry name" value="HTH_LACI_1"/>
    <property type="match status" value="1"/>
</dbReference>
<protein>
    <submittedName>
        <fullName evidence="7">HTH-type transcriptional regulator HexR</fullName>
    </submittedName>
</protein>
<dbReference type="Pfam" id="PF01380">
    <property type="entry name" value="SIS"/>
    <property type="match status" value="1"/>
</dbReference>
<gene>
    <name evidence="7" type="primary">hexR</name>
    <name evidence="7" type="ORF">Ttaiw_00977</name>
</gene>
<evidence type="ECO:0000259" key="5">
    <source>
        <dbReference type="PROSITE" id="PS51071"/>
    </source>
</evidence>
<dbReference type="EMBL" id="VJOM01000008">
    <property type="protein sequence ID" value="TSE32655.1"/>
    <property type="molecule type" value="Genomic_DNA"/>
</dbReference>
<dbReference type="InterPro" id="IPR036388">
    <property type="entry name" value="WH-like_DNA-bd_sf"/>
</dbReference>
<dbReference type="OrthoDB" id="257751at2"/>
<dbReference type="Gene3D" id="3.40.50.10490">
    <property type="entry name" value="Glucose-6-phosphate isomerase like protein, domain 1"/>
    <property type="match status" value="1"/>
</dbReference>
<dbReference type="InterPro" id="IPR009057">
    <property type="entry name" value="Homeodomain-like_sf"/>
</dbReference>
<keyword evidence="3" id="KW-0324">Glycolysis</keyword>
<evidence type="ECO:0000256" key="3">
    <source>
        <dbReference type="ARBA" id="ARBA00023152"/>
    </source>
</evidence>
<comment type="caution">
    <text evidence="7">The sequence shown here is derived from an EMBL/GenBank/DDBJ whole genome shotgun (WGS) entry which is preliminary data.</text>
</comment>
<dbReference type="GO" id="GO:0003677">
    <property type="term" value="F:DNA binding"/>
    <property type="evidence" value="ECO:0007669"/>
    <property type="project" value="UniProtKB-KW"/>
</dbReference>
<keyword evidence="1" id="KW-0805">Transcription regulation</keyword>
<dbReference type="GO" id="GO:0003700">
    <property type="term" value="F:DNA-binding transcription factor activity"/>
    <property type="evidence" value="ECO:0007669"/>
    <property type="project" value="InterPro"/>
</dbReference>
<dbReference type="PANTHER" id="PTHR30514">
    <property type="entry name" value="GLUCOKINASE"/>
    <property type="match status" value="1"/>
</dbReference>
<proteinExistence type="predicted"/>
<dbReference type="RefSeq" id="WP_058616787.1">
    <property type="nucleotide sequence ID" value="NZ_CP083911.1"/>
</dbReference>
<dbReference type="PROSITE" id="PS51464">
    <property type="entry name" value="SIS"/>
    <property type="match status" value="1"/>
</dbReference>
<dbReference type="Gene3D" id="1.10.10.10">
    <property type="entry name" value="Winged helix-like DNA-binding domain superfamily/Winged helix DNA-binding domain"/>
    <property type="match status" value="1"/>
</dbReference>
<dbReference type="CDD" id="cd05013">
    <property type="entry name" value="SIS_RpiR"/>
    <property type="match status" value="1"/>
</dbReference>
<dbReference type="GO" id="GO:0006096">
    <property type="term" value="P:glycolytic process"/>
    <property type="evidence" value="ECO:0007669"/>
    <property type="project" value="UniProtKB-KW"/>
</dbReference>
<dbReference type="AlphaFoldDB" id="A0A554X9Y0"/>
<feature type="domain" description="SIS" evidence="6">
    <location>
        <begin position="119"/>
        <end position="262"/>
    </location>
</feature>
<evidence type="ECO:0000313" key="7">
    <source>
        <dbReference type="EMBL" id="TSE32655.1"/>
    </source>
</evidence>
<reference evidence="7 8" key="1">
    <citation type="submission" date="2019-07" db="EMBL/GenBank/DDBJ databases">
        <title>Tepidimonas taiwanensis I1-1 draft genome.</title>
        <authorList>
            <person name="Da Costa M.S."/>
            <person name="Froufe H.J.C."/>
            <person name="Egas C."/>
            <person name="Albuquerque L."/>
        </authorList>
    </citation>
    <scope>NUCLEOTIDE SEQUENCE [LARGE SCALE GENOMIC DNA]</scope>
    <source>
        <strain evidence="7 8">I1-1</strain>
    </source>
</reference>
<dbReference type="InterPro" id="IPR047640">
    <property type="entry name" value="RpiR-like"/>
</dbReference>
<accession>A0A554X9Y0</accession>
<sequence>MLDRIRTCLAELPPAERRVAQLVLDDPRRFAQLPVGELARLANVSKPTVLRFCRHLGCEGLTDFKFRLAATVGDGVPYIHRSISEDDDLPTIAHKVVDNAVAALLKFRHELSDAALAQAVDALEHAWRGQHRIELYGVGNSGVVAEDAQHKLFRLGVNSRAFADGHLQLMSAALLQPGDVAVIFSNSGRTRDLIDATEVARRNGATTIAVTRTRTPLAQVAAIVLAADHSERDDQDIPMISRLIHLQYVDILTINLALRMGTQRVQPLLKTVKAHLSNKRYR</sequence>
<dbReference type="InterPro" id="IPR046348">
    <property type="entry name" value="SIS_dom_sf"/>
</dbReference>
<feature type="domain" description="HTH rpiR-type" evidence="5">
    <location>
        <begin position="1"/>
        <end position="75"/>
    </location>
</feature>
<dbReference type="Proteomes" id="UP000317763">
    <property type="component" value="Unassembled WGS sequence"/>
</dbReference>
<evidence type="ECO:0000256" key="4">
    <source>
        <dbReference type="ARBA" id="ARBA00023163"/>
    </source>
</evidence>
<dbReference type="InterPro" id="IPR035472">
    <property type="entry name" value="RpiR-like_SIS"/>
</dbReference>
<dbReference type="SUPFAM" id="SSF46689">
    <property type="entry name" value="Homeodomain-like"/>
    <property type="match status" value="1"/>
</dbReference>
<evidence type="ECO:0000313" key="8">
    <source>
        <dbReference type="Proteomes" id="UP000317763"/>
    </source>
</evidence>
<keyword evidence="8" id="KW-1185">Reference proteome</keyword>
<organism evidence="7 8">
    <name type="scientific">Tepidimonas taiwanensis</name>
    <dbReference type="NCBI Taxonomy" id="307486"/>
    <lineage>
        <taxon>Bacteria</taxon>
        <taxon>Pseudomonadati</taxon>
        <taxon>Pseudomonadota</taxon>
        <taxon>Betaproteobacteria</taxon>
        <taxon>Burkholderiales</taxon>
        <taxon>Tepidimonas</taxon>
    </lineage>
</organism>
<evidence type="ECO:0000259" key="6">
    <source>
        <dbReference type="PROSITE" id="PS51464"/>
    </source>
</evidence>
<dbReference type="SUPFAM" id="SSF53697">
    <property type="entry name" value="SIS domain"/>
    <property type="match status" value="1"/>
</dbReference>